<proteinExistence type="predicted"/>
<keyword evidence="3" id="KW-1185">Reference proteome</keyword>
<dbReference type="AlphaFoldDB" id="A0AAD7RMT0"/>
<name>A0AAD7RMT0_9TELE</name>
<evidence type="ECO:0000256" key="1">
    <source>
        <dbReference type="SAM" id="MobiDB-lite"/>
    </source>
</evidence>
<feature type="region of interest" description="Disordered" evidence="1">
    <location>
        <begin position="1"/>
        <end position="141"/>
    </location>
</feature>
<evidence type="ECO:0000313" key="2">
    <source>
        <dbReference type="EMBL" id="KAJ8385716.1"/>
    </source>
</evidence>
<dbReference type="Proteomes" id="UP001221898">
    <property type="component" value="Unassembled WGS sequence"/>
</dbReference>
<comment type="caution">
    <text evidence="2">The sequence shown here is derived from an EMBL/GenBank/DDBJ whole genome shotgun (WGS) entry which is preliminary data.</text>
</comment>
<feature type="compositionally biased region" description="Basic and acidic residues" evidence="1">
    <location>
        <begin position="48"/>
        <end position="62"/>
    </location>
</feature>
<evidence type="ECO:0000313" key="3">
    <source>
        <dbReference type="Proteomes" id="UP001221898"/>
    </source>
</evidence>
<reference evidence="2" key="1">
    <citation type="journal article" date="2023" name="Science">
        <title>Genome structures resolve the early diversification of teleost fishes.</title>
        <authorList>
            <person name="Parey E."/>
            <person name="Louis A."/>
            <person name="Montfort J."/>
            <person name="Bouchez O."/>
            <person name="Roques C."/>
            <person name="Iampietro C."/>
            <person name="Lluch J."/>
            <person name="Castinel A."/>
            <person name="Donnadieu C."/>
            <person name="Desvignes T."/>
            <person name="Floi Bucao C."/>
            <person name="Jouanno E."/>
            <person name="Wen M."/>
            <person name="Mejri S."/>
            <person name="Dirks R."/>
            <person name="Jansen H."/>
            <person name="Henkel C."/>
            <person name="Chen W.J."/>
            <person name="Zahm M."/>
            <person name="Cabau C."/>
            <person name="Klopp C."/>
            <person name="Thompson A.W."/>
            <person name="Robinson-Rechavi M."/>
            <person name="Braasch I."/>
            <person name="Lecointre G."/>
            <person name="Bobe J."/>
            <person name="Postlethwait J.H."/>
            <person name="Berthelot C."/>
            <person name="Roest Crollius H."/>
            <person name="Guiguen Y."/>
        </authorList>
    </citation>
    <scope>NUCLEOTIDE SEQUENCE</scope>
    <source>
        <strain evidence="2">NC1722</strain>
    </source>
</reference>
<organism evidence="2 3">
    <name type="scientific">Aldrovandia affinis</name>
    <dbReference type="NCBI Taxonomy" id="143900"/>
    <lineage>
        <taxon>Eukaryota</taxon>
        <taxon>Metazoa</taxon>
        <taxon>Chordata</taxon>
        <taxon>Craniata</taxon>
        <taxon>Vertebrata</taxon>
        <taxon>Euteleostomi</taxon>
        <taxon>Actinopterygii</taxon>
        <taxon>Neopterygii</taxon>
        <taxon>Teleostei</taxon>
        <taxon>Notacanthiformes</taxon>
        <taxon>Halosauridae</taxon>
        <taxon>Aldrovandia</taxon>
    </lineage>
</organism>
<dbReference type="EMBL" id="JAINUG010000243">
    <property type="protein sequence ID" value="KAJ8385716.1"/>
    <property type="molecule type" value="Genomic_DNA"/>
</dbReference>
<protein>
    <submittedName>
        <fullName evidence="2">Uncharacterized protein</fullName>
    </submittedName>
</protein>
<sequence length="141" mass="15052">MQPSPHRSAQLRHGPKATAGARWSVSDARERCGGLGLSKLGNFHSKTQRSEDRHFNVERVDSDQGANKEQAVTPGNCRSSPPGLRADSALSESAPPPPLLRSRGTGRTSCCGPIRQCQRGDGGGSQELRSTIVPGDARRIN</sequence>
<gene>
    <name evidence="2" type="ORF">AAFF_G00183160</name>
</gene>
<accession>A0AAD7RMT0</accession>